<comment type="similarity">
    <text evidence="1">Belongs to the sigma-70 factor family. ECF subfamily.</text>
</comment>
<dbReference type="Pfam" id="PF08281">
    <property type="entry name" value="Sigma70_r4_2"/>
    <property type="match status" value="1"/>
</dbReference>
<dbReference type="CDD" id="cd06171">
    <property type="entry name" value="Sigma70_r4"/>
    <property type="match status" value="1"/>
</dbReference>
<dbReference type="PANTHER" id="PTHR43133:SF63">
    <property type="entry name" value="RNA POLYMERASE SIGMA FACTOR FECI-RELATED"/>
    <property type="match status" value="1"/>
</dbReference>
<accession>A0A917BRU9</accession>
<dbReference type="AlphaFoldDB" id="A0A917BRU9"/>
<evidence type="ECO:0000256" key="3">
    <source>
        <dbReference type="ARBA" id="ARBA00023082"/>
    </source>
</evidence>
<comment type="caution">
    <text evidence="7">The sequence shown here is derived from an EMBL/GenBank/DDBJ whole genome shotgun (WGS) entry which is preliminary data.</text>
</comment>
<keyword evidence="8" id="KW-1185">Reference proteome</keyword>
<dbReference type="InterPro" id="IPR013325">
    <property type="entry name" value="RNA_pol_sigma_r2"/>
</dbReference>
<evidence type="ECO:0000256" key="4">
    <source>
        <dbReference type="ARBA" id="ARBA00023163"/>
    </source>
</evidence>
<evidence type="ECO:0000259" key="6">
    <source>
        <dbReference type="Pfam" id="PF08281"/>
    </source>
</evidence>
<dbReference type="RefSeq" id="WP_188576277.1">
    <property type="nucleotide sequence ID" value="NZ_BMCT01000001.1"/>
</dbReference>
<evidence type="ECO:0000259" key="5">
    <source>
        <dbReference type="Pfam" id="PF04542"/>
    </source>
</evidence>
<organism evidence="7 8">
    <name type="scientific">Azorhizobium oxalatiphilum</name>
    <dbReference type="NCBI Taxonomy" id="980631"/>
    <lineage>
        <taxon>Bacteria</taxon>
        <taxon>Pseudomonadati</taxon>
        <taxon>Pseudomonadota</taxon>
        <taxon>Alphaproteobacteria</taxon>
        <taxon>Hyphomicrobiales</taxon>
        <taxon>Xanthobacteraceae</taxon>
        <taxon>Azorhizobium</taxon>
    </lineage>
</organism>
<dbReference type="SUPFAM" id="SSF88659">
    <property type="entry name" value="Sigma3 and sigma4 domains of RNA polymerase sigma factors"/>
    <property type="match status" value="1"/>
</dbReference>
<dbReference type="EMBL" id="BMCT01000001">
    <property type="protein sequence ID" value="GGF54085.1"/>
    <property type="molecule type" value="Genomic_DNA"/>
</dbReference>
<keyword evidence="3" id="KW-0731">Sigma factor</keyword>
<keyword evidence="7" id="KW-0240">DNA-directed RNA polymerase</keyword>
<gene>
    <name evidence="7" type="ORF">GCM10007301_11960</name>
</gene>
<protein>
    <submittedName>
        <fullName evidence="7">DNA-directed RNA polymerase sigma-70 factor</fullName>
    </submittedName>
</protein>
<dbReference type="GO" id="GO:0000428">
    <property type="term" value="C:DNA-directed RNA polymerase complex"/>
    <property type="evidence" value="ECO:0007669"/>
    <property type="project" value="UniProtKB-KW"/>
</dbReference>
<keyword evidence="2" id="KW-0805">Transcription regulation</keyword>
<name>A0A917BRU9_9HYPH</name>
<proteinExistence type="inferred from homology"/>
<evidence type="ECO:0000313" key="7">
    <source>
        <dbReference type="EMBL" id="GGF54085.1"/>
    </source>
</evidence>
<dbReference type="InterPro" id="IPR039425">
    <property type="entry name" value="RNA_pol_sigma-70-like"/>
</dbReference>
<dbReference type="InterPro" id="IPR007627">
    <property type="entry name" value="RNA_pol_sigma70_r2"/>
</dbReference>
<dbReference type="InterPro" id="IPR036388">
    <property type="entry name" value="WH-like_DNA-bd_sf"/>
</dbReference>
<dbReference type="Proteomes" id="UP000606044">
    <property type="component" value="Unassembled WGS sequence"/>
</dbReference>
<feature type="domain" description="RNA polymerase sigma-70 region 2" evidence="5">
    <location>
        <begin position="17"/>
        <end position="79"/>
    </location>
</feature>
<evidence type="ECO:0000256" key="2">
    <source>
        <dbReference type="ARBA" id="ARBA00023015"/>
    </source>
</evidence>
<feature type="domain" description="RNA polymerase sigma factor 70 region 4 type 2" evidence="6">
    <location>
        <begin position="112"/>
        <end position="164"/>
    </location>
</feature>
<dbReference type="GO" id="GO:0016987">
    <property type="term" value="F:sigma factor activity"/>
    <property type="evidence" value="ECO:0007669"/>
    <property type="project" value="UniProtKB-KW"/>
</dbReference>
<reference evidence="7" key="1">
    <citation type="journal article" date="2014" name="Int. J. Syst. Evol. Microbiol.">
        <title>Complete genome sequence of Corynebacterium casei LMG S-19264T (=DSM 44701T), isolated from a smear-ripened cheese.</title>
        <authorList>
            <consortium name="US DOE Joint Genome Institute (JGI-PGF)"/>
            <person name="Walter F."/>
            <person name="Albersmeier A."/>
            <person name="Kalinowski J."/>
            <person name="Ruckert C."/>
        </authorList>
    </citation>
    <scope>NUCLEOTIDE SEQUENCE</scope>
    <source>
        <strain evidence="7">CCM 7897</strain>
    </source>
</reference>
<sequence length="174" mass="19462">MSKPLDTAARLEDFERLYSAEQRRLERLAARRVGPAHAADVVQEVFAALWARTRGESSYSAAYLSGATKFAAISLHRAELRRSRLLETLTEEQYAAPIAPPDQVVAARQDLGRLLETLAALPARTRQVFLLNRMHQCTYDEIAEALGISYATVERDIARTLLALRATLEPDRGR</sequence>
<dbReference type="InterPro" id="IPR013249">
    <property type="entry name" value="RNA_pol_sigma70_r4_t2"/>
</dbReference>
<dbReference type="NCBIfam" id="TIGR02937">
    <property type="entry name" value="sigma70-ECF"/>
    <property type="match status" value="1"/>
</dbReference>
<dbReference type="Pfam" id="PF04542">
    <property type="entry name" value="Sigma70_r2"/>
    <property type="match status" value="1"/>
</dbReference>
<dbReference type="InterPro" id="IPR014284">
    <property type="entry name" value="RNA_pol_sigma-70_dom"/>
</dbReference>
<dbReference type="Gene3D" id="1.10.1740.10">
    <property type="match status" value="1"/>
</dbReference>
<dbReference type="Gene3D" id="1.10.10.10">
    <property type="entry name" value="Winged helix-like DNA-binding domain superfamily/Winged helix DNA-binding domain"/>
    <property type="match status" value="1"/>
</dbReference>
<dbReference type="PANTHER" id="PTHR43133">
    <property type="entry name" value="RNA POLYMERASE ECF-TYPE SIGMA FACTO"/>
    <property type="match status" value="1"/>
</dbReference>
<dbReference type="GO" id="GO:0003677">
    <property type="term" value="F:DNA binding"/>
    <property type="evidence" value="ECO:0007669"/>
    <property type="project" value="InterPro"/>
</dbReference>
<evidence type="ECO:0000256" key="1">
    <source>
        <dbReference type="ARBA" id="ARBA00010641"/>
    </source>
</evidence>
<dbReference type="GO" id="GO:0006352">
    <property type="term" value="P:DNA-templated transcription initiation"/>
    <property type="evidence" value="ECO:0007669"/>
    <property type="project" value="InterPro"/>
</dbReference>
<dbReference type="InterPro" id="IPR013324">
    <property type="entry name" value="RNA_pol_sigma_r3/r4-like"/>
</dbReference>
<dbReference type="SUPFAM" id="SSF88946">
    <property type="entry name" value="Sigma2 domain of RNA polymerase sigma factors"/>
    <property type="match status" value="1"/>
</dbReference>
<reference evidence="7" key="2">
    <citation type="submission" date="2020-09" db="EMBL/GenBank/DDBJ databases">
        <authorList>
            <person name="Sun Q."/>
            <person name="Sedlacek I."/>
        </authorList>
    </citation>
    <scope>NUCLEOTIDE SEQUENCE</scope>
    <source>
        <strain evidence="7">CCM 7897</strain>
    </source>
</reference>
<evidence type="ECO:0000313" key="8">
    <source>
        <dbReference type="Proteomes" id="UP000606044"/>
    </source>
</evidence>
<keyword evidence="4" id="KW-0804">Transcription</keyword>